<dbReference type="AlphaFoldDB" id="A0A1E5TA76"/>
<dbReference type="Proteomes" id="UP000095713">
    <property type="component" value="Unassembled WGS sequence"/>
</dbReference>
<dbReference type="InterPro" id="IPR014347">
    <property type="entry name" value="Tautomerase/MIF_sf"/>
</dbReference>
<evidence type="ECO:0000313" key="3">
    <source>
        <dbReference type="EMBL" id="OEK08279.1"/>
    </source>
</evidence>
<protein>
    <submittedName>
        <fullName evidence="3">4-oxalocrotonate tautomerase</fullName>
    </submittedName>
</protein>
<dbReference type="Gene3D" id="3.30.429.10">
    <property type="entry name" value="Macrophage Migration Inhibitory Factor"/>
    <property type="match status" value="1"/>
</dbReference>
<proteinExistence type="predicted"/>
<comment type="caution">
    <text evidence="3">The sequence shown here is derived from an EMBL/GenBank/DDBJ whole genome shotgun (WGS) entry which is preliminary data.</text>
</comment>
<dbReference type="NCBIfam" id="NF041920">
    <property type="entry name" value="DmpI"/>
    <property type="match status" value="1"/>
</dbReference>
<dbReference type="InterPro" id="IPR004370">
    <property type="entry name" value="4-OT-like_dom"/>
</dbReference>
<dbReference type="GO" id="GO:0016853">
    <property type="term" value="F:isomerase activity"/>
    <property type="evidence" value="ECO:0007669"/>
    <property type="project" value="UniProtKB-KW"/>
</dbReference>
<evidence type="ECO:0000313" key="4">
    <source>
        <dbReference type="Proteomes" id="UP000095713"/>
    </source>
</evidence>
<organism evidence="3 4">
    <name type="scientific">Flavivirga aquatica</name>
    <dbReference type="NCBI Taxonomy" id="1849968"/>
    <lineage>
        <taxon>Bacteria</taxon>
        <taxon>Pseudomonadati</taxon>
        <taxon>Bacteroidota</taxon>
        <taxon>Flavobacteriia</taxon>
        <taxon>Flavobacteriales</taxon>
        <taxon>Flavobacteriaceae</taxon>
        <taxon>Flavivirga</taxon>
    </lineage>
</organism>
<dbReference type="Pfam" id="PF01361">
    <property type="entry name" value="Tautomerase"/>
    <property type="match status" value="1"/>
</dbReference>
<reference evidence="3 4" key="1">
    <citation type="submission" date="2016-05" db="EMBL/GenBank/DDBJ databases">
        <title>Draft Genome Sequence of Algibacter sp. Strain SK-16 Isolated from the Surface Water of Aburatsubo Inlet.</title>
        <authorList>
            <person name="Wong S.-K."/>
            <person name="Yoshizawa S."/>
            <person name="Nakajima Y."/>
            <person name="Ogura Y."/>
            <person name="Tetsuya H."/>
            <person name="Hamasaki K."/>
        </authorList>
    </citation>
    <scope>NUCLEOTIDE SEQUENCE [LARGE SCALE GENOMIC DNA]</scope>
    <source>
        <strain evidence="3 4">SK-16</strain>
    </source>
</reference>
<dbReference type="RefSeq" id="WP_069829788.1">
    <property type="nucleotide sequence ID" value="NZ_MDJD01000034.1"/>
</dbReference>
<sequence>MPYILFETSKLEKEVKQKLIEKLTETSADITGIPKEFFFISINELPDDDIAIGGKTVTEMKKEKK</sequence>
<accession>A0A1E5TA76</accession>
<keyword evidence="1" id="KW-0413">Isomerase</keyword>
<keyword evidence="4" id="KW-1185">Reference proteome</keyword>
<evidence type="ECO:0000256" key="1">
    <source>
        <dbReference type="ARBA" id="ARBA00023235"/>
    </source>
</evidence>
<name>A0A1E5TA76_9FLAO</name>
<feature type="domain" description="4-oxalocrotonate tautomerase-like" evidence="2">
    <location>
        <begin position="2"/>
        <end position="59"/>
    </location>
</feature>
<dbReference type="SUPFAM" id="SSF55331">
    <property type="entry name" value="Tautomerase/MIF"/>
    <property type="match status" value="1"/>
</dbReference>
<evidence type="ECO:0000259" key="2">
    <source>
        <dbReference type="Pfam" id="PF01361"/>
    </source>
</evidence>
<dbReference type="OrthoDB" id="9804803at2"/>
<gene>
    <name evidence="3" type="ORF">A8C32_02140</name>
</gene>
<dbReference type="EMBL" id="MDJD01000034">
    <property type="protein sequence ID" value="OEK08279.1"/>
    <property type="molecule type" value="Genomic_DNA"/>
</dbReference>